<dbReference type="RefSeq" id="WP_094828150.1">
    <property type="nucleotide sequence ID" value="NZ_NEVL01000004.1"/>
</dbReference>
<dbReference type="AlphaFoldDB" id="A0A261S7L7"/>
<evidence type="ECO:0000259" key="1">
    <source>
        <dbReference type="Pfam" id="PF04773"/>
    </source>
</evidence>
<dbReference type="InterPro" id="IPR006860">
    <property type="entry name" value="FecR"/>
</dbReference>
<dbReference type="GO" id="GO:0016989">
    <property type="term" value="F:sigma factor antagonist activity"/>
    <property type="evidence" value="ECO:0007669"/>
    <property type="project" value="TreeGrafter"/>
</dbReference>
<dbReference type="PANTHER" id="PTHR30273">
    <property type="entry name" value="PERIPLASMIC SIGNAL SENSOR AND SIGMA FACTOR ACTIVATOR FECR-RELATED"/>
    <property type="match status" value="1"/>
</dbReference>
<dbReference type="InterPro" id="IPR012373">
    <property type="entry name" value="Ferrdict_sens_TM"/>
</dbReference>
<dbReference type="Proteomes" id="UP000217005">
    <property type="component" value="Unassembled WGS sequence"/>
</dbReference>
<evidence type="ECO:0000313" key="3">
    <source>
        <dbReference type="EMBL" id="OZI33155.1"/>
    </source>
</evidence>
<proteinExistence type="predicted"/>
<dbReference type="Pfam" id="PF04773">
    <property type="entry name" value="FecR"/>
    <property type="match status" value="1"/>
</dbReference>
<dbReference type="PANTHER" id="PTHR30273:SF2">
    <property type="entry name" value="PROTEIN FECR"/>
    <property type="match status" value="1"/>
</dbReference>
<evidence type="ECO:0000259" key="2">
    <source>
        <dbReference type="Pfam" id="PF16220"/>
    </source>
</evidence>
<accession>A0A261S7L7</accession>
<comment type="caution">
    <text evidence="3">The sequence shown here is derived from an EMBL/GenBank/DDBJ whole genome shotgun (WGS) entry which is preliminary data.</text>
</comment>
<reference evidence="3 4" key="1">
    <citation type="submission" date="2017-05" db="EMBL/GenBank/DDBJ databases">
        <title>Complete and WGS of Bordetella genogroups.</title>
        <authorList>
            <person name="Spilker T."/>
            <person name="LiPuma J."/>
        </authorList>
    </citation>
    <scope>NUCLEOTIDE SEQUENCE [LARGE SCALE GENOMIC DNA]</scope>
    <source>
        <strain evidence="3 4">AU17610</strain>
    </source>
</reference>
<feature type="domain" description="FecR N-terminal" evidence="2">
    <location>
        <begin position="13"/>
        <end position="55"/>
    </location>
</feature>
<feature type="domain" description="FecR protein" evidence="1">
    <location>
        <begin position="117"/>
        <end position="212"/>
    </location>
</feature>
<dbReference type="OrthoDB" id="1100567at2"/>
<sequence>MSEAVPIPSAVVDEAIAWSVKLHFGEPDSATRAAFERWRQAAAVHERAWSRMQSLNADFAAVPQRLALDTLTAMGGAHQARRQQRRAVLKGLVLAGGVLGTGWVVREQTPWQRVLADVSTGVGRRGRRTLPDGTELVLNTDTAVAVRMDGAERVLVLYRGEVSIATGADAAHAARRPFFVQTPFGAVQALGTRFVVRLDDDSARVSVQQDAVALRPANGAAPVVAEAGQDWRLDRQRAVRIVAPAMASDAWIEGAVVGKNMRLADLLAELARYRHGRIRCAPEIADLRVSGTYHVNDVDQALQFLAQTLPIRVRYWTRFWITVGPA</sequence>
<organism evidence="3 4">
    <name type="scientific">Bordetella genomosp. 1</name>
    <dbReference type="NCBI Taxonomy" id="1395607"/>
    <lineage>
        <taxon>Bacteria</taxon>
        <taxon>Pseudomonadati</taxon>
        <taxon>Pseudomonadota</taxon>
        <taxon>Betaproteobacteria</taxon>
        <taxon>Burkholderiales</taxon>
        <taxon>Alcaligenaceae</taxon>
        <taxon>Bordetella</taxon>
    </lineage>
</organism>
<dbReference type="Pfam" id="PF16220">
    <property type="entry name" value="DUF4880"/>
    <property type="match status" value="1"/>
</dbReference>
<protein>
    <submittedName>
        <fullName evidence="3">Iron dicitrate transport regulator FecR</fullName>
    </submittedName>
</protein>
<name>A0A261S7L7_9BORD</name>
<dbReference type="PIRSF" id="PIRSF018266">
    <property type="entry name" value="FecR"/>
    <property type="match status" value="1"/>
</dbReference>
<dbReference type="Gene3D" id="2.60.120.1440">
    <property type="match status" value="1"/>
</dbReference>
<dbReference type="InterPro" id="IPR032623">
    <property type="entry name" value="FecR_N"/>
</dbReference>
<gene>
    <name evidence="3" type="ORF">CEG14_20135</name>
</gene>
<dbReference type="EMBL" id="NEVL01000004">
    <property type="protein sequence ID" value="OZI33155.1"/>
    <property type="molecule type" value="Genomic_DNA"/>
</dbReference>
<evidence type="ECO:0000313" key="4">
    <source>
        <dbReference type="Proteomes" id="UP000217005"/>
    </source>
</evidence>